<feature type="transmembrane region" description="Helical" evidence="1">
    <location>
        <begin position="214"/>
        <end position="238"/>
    </location>
</feature>
<feature type="transmembrane region" description="Helical" evidence="1">
    <location>
        <begin position="156"/>
        <end position="177"/>
    </location>
</feature>
<feature type="transmembrane region" description="Helical" evidence="1">
    <location>
        <begin position="132"/>
        <end position="150"/>
    </location>
</feature>
<name>A0A918CKH0_9DEIO</name>
<feature type="transmembrane region" description="Helical" evidence="1">
    <location>
        <begin position="94"/>
        <end position="112"/>
    </location>
</feature>
<sequence length="247" mass="25907">MAPLLSKVPEVTAAFWVIKVLTTGMGEAASDFLAHRLGPLPAVALSGLGLLLALAWQLRNRRYTAPAYWAAVVMVSVFGTLAADAAHVGFGVPYWLSTLGFSVALAVIFAVWQRTEGTLSIHSILTRRRETFYWATVLATFALGTAVGDLCAKTLGLGWLASGLLFAVLIALPGILGRRGLNPVLAFWCAYVLTRPLGASFADWLAVPHAQGGLGLGTGAVTLGLGALIAAFVAALTFSRTDGAINR</sequence>
<dbReference type="Pfam" id="PF03988">
    <property type="entry name" value="DUF347"/>
    <property type="match status" value="4"/>
</dbReference>
<keyword evidence="1" id="KW-1133">Transmembrane helix</keyword>
<keyword evidence="3" id="KW-1185">Reference proteome</keyword>
<gene>
    <name evidence="2" type="ORF">GCM10008957_44950</name>
</gene>
<organism evidence="2 3">
    <name type="scientific">Deinococcus ruber</name>
    <dbReference type="NCBI Taxonomy" id="1848197"/>
    <lineage>
        <taxon>Bacteria</taxon>
        <taxon>Thermotogati</taxon>
        <taxon>Deinococcota</taxon>
        <taxon>Deinococci</taxon>
        <taxon>Deinococcales</taxon>
        <taxon>Deinococcaceae</taxon>
        <taxon>Deinococcus</taxon>
    </lineage>
</organism>
<dbReference type="AlphaFoldDB" id="A0A918CKH0"/>
<evidence type="ECO:0000256" key="1">
    <source>
        <dbReference type="SAM" id="Phobius"/>
    </source>
</evidence>
<keyword evidence="1" id="KW-0812">Transmembrane</keyword>
<proteinExistence type="predicted"/>
<dbReference type="EMBL" id="BMQL01000045">
    <property type="protein sequence ID" value="GGR28852.1"/>
    <property type="molecule type" value="Genomic_DNA"/>
</dbReference>
<feature type="transmembrane region" description="Helical" evidence="1">
    <location>
        <begin position="68"/>
        <end position="88"/>
    </location>
</feature>
<comment type="caution">
    <text evidence="2">The sequence shown here is derived from an EMBL/GenBank/DDBJ whole genome shotgun (WGS) entry which is preliminary data.</text>
</comment>
<accession>A0A918CKH0</accession>
<evidence type="ECO:0000313" key="2">
    <source>
        <dbReference type="EMBL" id="GGR28852.1"/>
    </source>
</evidence>
<dbReference type="InterPro" id="IPR007136">
    <property type="entry name" value="DUF347"/>
</dbReference>
<keyword evidence="1" id="KW-0472">Membrane</keyword>
<feature type="transmembrane region" description="Helical" evidence="1">
    <location>
        <begin position="37"/>
        <end position="56"/>
    </location>
</feature>
<protein>
    <submittedName>
        <fullName evidence="2">Membrane protein</fullName>
    </submittedName>
</protein>
<reference evidence="2" key="2">
    <citation type="submission" date="2020-09" db="EMBL/GenBank/DDBJ databases">
        <authorList>
            <person name="Sun Q."/>
            <person name="Ohkuma M."/>
        </authorList>
    </citation>
    <scope>NUCLEOTIDE SEQUENCE</scope>
    <source>
        <strain evidence="2">JCM 31311</strain>
    </source>
</reference>
<evidence type="ECO:0000313" key="3">
    <source>
        <dbReference type="Proteomes" id="UP000603865"/>
    </source>
</evidence>
<feature type="transmembrane region" description="Helical" evidence="1">
    <location>
        <begin position="184"/>
        <end position="202"/>
    </location>
</feature>
<reference evidence="2" key="1">
    <citation type="journal article" date="2014" name="Int. J. Syst. Evol. Microbiol.">
        <title>Complete genome sequence of Corynebacterium casei LMG S-19264T (=DSM 44701T), isolated from a smear-ripened cheese.</title>
        <authorList>
            <consortium name="US DOE Joint Genome Institute (JGI-PGF)"/>
            <person name="Walter F."/>
            <person name="Albersmeier A."/>
            <person name="Kalinowski J."/>
            <person name="Ruckert C."/>
        </authorList>
    </citation>
    <scope>NUCLEOTIDE SEQUENCE</scope>
    <source>
        <strain evidence="2">JCM 31311</strain>
    </source>
</reference>
<dbReference type="Proteomes" id="UP000603865">
    <property type="component" value="Unassembled WGS sequence"/>
</dbReference>